<dbReference type="Pfam" id="PF13669">
    <property type="entry name" value="Glyoxalase_4"/>
    <property type="match status" value="1"/>
</dbReference>
<dbReference type="Proteomes" id="UP000318693">
    <property type="component" value="Unassembled WGS sequence"/>
</dbReference>
<dbReference type="Gene3D" id="3.10.180.10">
    <property type="entry name" value="2,3-Dihydroxybiphenyl 1,2-Dioxygenase, domain 1"/>
    <property type="match status" value="1"/>
</dbReference>
<organism evidence="2 3">
    <name type="scientific">Georgenia yuyongxinii</name>
    <dbReference type="NCBI Taxonomy" id="2589797"/>
    <lineage>
        <taxon>Bacteria</taxon>
        <taxon>Bacillati</taxon>
        <taxon>Actinomycetota</taxon>
        <taxon>Actinomycetes</taxon>
        <taxon>Micrococcales</taxon>
        <taxon>Bogoriellaceae</taxon>
        <taxon>Georgenia</taxon>
    </lineage>
</organism>
<dbReference type="SUPFAM" id="SSF54593">
    <property type="entry name" value="Glyoxalase/Bleomycin resistance protein/Dihydroxybiphenyl dioxygenase"/>
    <property type="match status" value="1"/>
</dbReference>
<protein>
    <recommendedName>
        <fullName evidence="1">VOC domain-containing protein</fullName>
    </recommendedName>
</protein>
<sequence length="171" mass="18765">MAKILEFLTVNIAVESLDEMLPKYRHMGMSHVPPSPWPDPPIQMTDVSLELDPAPVALSLIEPWEGEGPVAKFISRRGAGVYSIAVRVDDIAAIMADWREAGMDWVLDEPDEVPGGRAARYVADRVLVNWVQPKTLGGVLFEVFELQGNVRLHPESIPAERTVTGSAPRGA</sequence>
<proteinExistence type="predicted"/>
<accession>A0A552WT74</accession>
<keyword evidence="3" id="KW-1185">Reference proteome</keyword>
<reference evidence="2 3" key="1">
    <citation type="submission" date="2019-07" db="EMBL/GenBank/DDBJ databases">
        <title>Georgenia wutianyii sp. nov. and Georgenia *** sp. nov. isolated from plateau pika (Ochotona curzoniae) in the Qinghai-Tibet plateau of China.</title>
        <authorList>
            <person name="Tian Z."/>
        </authorList>
    </citation>
    <scope>NUCLEOTIDE SEQUENCE [LARGE SCALE GENOMIC DNA]</scope>
    <source>
        <strain evidence="2 3">Z446</strain>
    </source>
</reference>
<dbReference type="EMBL" id="VJXR01000016">
    <property type="protein sequence ID" value="TRW45895.1"/>
    <property type="molecule type" value="Genomic_DNA"/>
</dbReference>
<dbReference type="InterPro" id="IPR037523">
    <property type="entry name" value="VOC_core"/>
</dbReference>
<dbReference type="PROSITE" id="PS51819">
    <property type="entry name" value="VOC"/>
    <property type="match status" value="1"/>
</dbReference>
<evidence type="ECO:0000313" key="3">
    <source>
        <dbReference type="Proteomes" id="UP000318693"/>
    </source>
</evidence>
<name>A0A552WT74_9MICO</name>
<comment type="caution">
    <text evidence="2">The sequence shown here is derived from an EMBL/GenBank/DDBJ whole genome shotgun (WGS) entry which is preliminary data.</text>
</comment>
<feature type="domain" description="VOC" evidence="1">
    <location>
        <begin position="6"/>
        <end position="146"/>
    </location>
</feature>
<gene>
    <name evidence="2" type="ORF">FJ693_07755</name>
</gene>
<evidence type="ECO:0000259" key="1">
    <source>
        <dbReference type="PROSITE" id="PS51819"/>
    </source>
</evidence>
<dbReference type="RefSeq" id="WP_143417957.1">
    <property type="nucleotide sequence ID" value="NZ_VJXR01000016.1"/>
</dbReference>
<dbReference type="AlphaFoldDB" id="A0A552WT74"/>
<evidence type="ECO:0000313" key="2">
    <source>
        <dbReference type="EMBL" id="TRW45895.1"/>
    </source>
</evidence>
<dbReference type="InterPro" id="IPR029068">
    <property type="entry name" value="Glyas_Bleomycin-R_OHBP_Dase"/>
</dbReference>